<evidence type="ECO:0000313" key="12">
    <source>
        <dbReference type="Proteomes" id="UP000055590"/>
    </source>
</evidence>
<keyword evidence="3 9" id="KW-0963">Cytoplasm</keyword>
<accession>A0A0K1PBA3</accession>
<dbReference type="EC" id="2.7.1.11" evidence="9"/>
<comment type="similarity">
    <text evidence="9">Belongs to the phosphofructokinase type A (PFKA) family. Mixed-substrate PFK group III subfamily.</text>
</comment>
<keyword evidence="7 9" id="KW-0460">Magnesium</keyword>
<evidence type="ECO:0000256" key="7">
    <source>
        <dbReference type="ARBA" id="ARBA00022842"/>
    </source>
</evidence>
<dbReference type="UniPathway" id="UPA00109">
    <property type="reaction ID" value="UER00182"/>
</dbReference>
<dbReference type="GO" id="GO:0005945">
    <property type="term" value="C:6-phosphofructokinase complex"/>
    <property type="evidence" value="ECO:0007669"/>
    <property type="project" value="TreeGrafter"/>
</dbReference>
<dbReference type="KEGG" id="vin:AKJ08_0791"/>
<comment type="pathway">
    <text evidence="2 9">Carbohydrate degradation; glycolysis; D-glyceraldehyde 3-phosphate and glycerone phosphate from D-glucose: step 3/4.</text>
</comment>
<dbReference type="InterPro" id="IPR012003">
    <property type="entry name" value="ATP_PFK_prok-type"/>
</dbReference>
<dbReference type="Proteomes" id="UP000055590">
    <property type="component" value="Chromosome"/>
</dbReference>
<dbReference type="GO" id="GO:0005524">
    <property type="term" value="F:ATP binding"/>
    <property type="evidence" value="ECO:0007669"/>
    <property type="project" value="UniProtKB-KW"/>
</dbReference>
<feature type="binding site" description="in other chain" evidence="9">
    <location>
        <begin position="132"/>
        <end position="134"/>
    </location>
    <ligand>
        <name>substrate</name>
        <note>ligand shared between dimeric partners</note>
    </ligand>
</feature>
<feature type="binding site" evidence="9">
    <location>
        <position position="6"/>
    </location>
    <ligand>
        <name>ATP</name>
        <dbReference type="ChEBI" id="CHEBI:30616"/>
    </ligand>
</feature>
<comment type="catalytic activity">
    <reaction evidence="9">
        <text>beta-D-fructose 6-phosphate + ATP = beta-D-fructose 1,6-bisphosphate + ADP + H(+)</text>
        <dbReference type="Rhea" id="RHEA:16109"/>
        <dbReference type="ChEBI" id="CHEBI:15378"/>
        <dbReference type="ChEBI" id="CHEBI:30616"/>
        <dbReference type="ChEBI" id="CHEBI:32966"/>
        <dbReference type="ChEBI" id="CHEBI:57634"/>
        <dbReference type="ChEBI" id="CHEBI:456216"/>
        <dbReference type="EC" id="2.7.1.11"/>
    </reaction>
</comment>
<keyword evidence="5 9" id="KW-0479">Metal-binding</keyword>
<comment type="function">
    <text evidence="9">Catalyzes the phosphorylation of D-fructose 6-phosphate to fructose 1,6-bisphosphate by ATP, the first committing step of glycolysis.</text>
</comment>
<dbReference type="GO" id="GO:0046872">
    <property type="term" value="F:metal ion binding"/>
    <property type="evidence" value="ECO:0007669"/>
    <property type="project" value="UniProtKB-KW"/>
</dbReference>
<dbReference type="EMBL" id="CP012332">
    <property type="protein sequence ID" value="AKU90404.1"/>
    <property type="molecule type" value="Genomic_DNA"/>
</dbReference>
<dbReference type="GO" id="GO:0047334">
    <property type="term" value="F:diphosphate-fructose-6-phosphate 1-phosphotransferase activity"/>
    <property type="evidence" value="ECO:0007669"/>
    <property type="project" value="InterPro"/>
</dbReference>
<keyword evidence="4 9" id="KW-0808">Transferase</keyword>
<comment type="subunit">
    <text evidence="9">Homodimer or homotetramer.</text>
</comment>
<feature type="site" description="Important for substrate specificity; cannot use PPi as phosphoryl donor" evidence="9">
    <location>
        <position position="111"/>
    </location>
</feature>
<dbReference type="PRINTS" id="PR00476">
    <property type="entry name" value="PHFRCTKINASE"/>
</dbReference>
<feature type="binding site" evidence="9">
    <location>
        <position position="110"/>
    </location>
    <ligand>
        <name>Mg(2+)</name>
        <dbReference type="ChEBI" id="CHEBI:18420"/>
        <note>catalytic</note>
    </ligand>
</feature>
<evidence type="ECO:0000256" key="2">
    <source>
        <dbReference type="ARBA" id="ARBA00004679"/>
    </source>
</evidence>
<comment type="caution">
    <text evidence="9">Lacks conserved residue(s) required for the propagation of feature annotation.</text>
</comment>
<evidence type="ECO:0000256" key="9">
    <source>
        <dbReference type="HAMAP-Rule" id="MF_01976"/>
    </source>
</evidence>
<dbReference type="Gene3D" id="3.40.50.460">
    <property type="entry name" value="Phosphofructokinase domain"/>
    <property type="match status" value="1"/>
</dbReference>
<reference evidence="11 12" key="1">
    <citation type="submission" date="2015-08" db="EMBL/GenBank/DDBJ databases">
        <authorList>
            <person name="Babu N.S."/>
            <person name="Beckwith C.J."/>
            <person name="Beseler K.G."/>
            <person name="Brison A."/>
            <person name="Carone J.V."/>
            <person name="Caskin T.P."/>
            <person name="Diamond M."/>
            <person name="Durham M.E."/>
            <person name="Foxe J.M."/>
            <person name="Go M."/>
            <person name="Henderson B.A."/>
            <person name="Jones I.B."/>
            <person name="McGettigan J.A."/>
            <person name="Micheletti S.J."/>
            <person name="Nasrallah M.E."/>
            <person name="Ortiz D."/>
            <person name="Piller C.R."/>
            <person name="Privatt S.R."/>
            <person name="Schneider S.L."/>
            <person name="Sharp S."/>
            <person name="Smith T.C."/>
            <person name="Stanton J.D."/>
            <person name="Ullery H.E."/>
            <person name="Wilson R.J."/>
            <person name="Serrano M.G."/>
            <person name="Buck G."/>
            <person name="Lee V."/>
            <person name="Wang Y."/>
            <person name="Carvalho R."/>
            <person name="Voegtly L."/>
            <person name="Shi R."/>
            <person name="Duckworth R."/>
            <person name="Johnson A."/>
            <person name="Loviza R."/>
            <person name="Walstead R."/>
            <person name="Shah Z."/>
            <person name="Kiflezghi M."/>
            <person name="Wade K."/>
            <person name="Ball S.L."/>
            <person name="Bradley K.W."/>
            <person name="Asai D.J."/>
            <person name="Bowman C.A."/>
            <person name="Russell D.A."/>
            <person name="Pope W.H."/>
            <person name="Jacobs-Sera D."/>
            <person name="Hendrix R.W."/>
            <person name="Hatfull G.F."/>
        </authorList>
    </citation>
    <scope>NUCLEOTIDE SEQUENCE [LARGE SCALE GENOMIC DNA]</scope>
    <source>
        <strain evidence="11 12">DSM 27710</strain>
    </source>
</reference>
<dbReference type="InterPro" id="IPR012829">
    <property type="entry name" value="Phosphofructokinase_III"/>
</dbReference>
<keyword evidence="9" id="KW-0547">Nucleotide-binding</keyword>
<dbReference type="STRING" id="1391653.AKJ08_0791"/>
<keyword evidence="9" id="KW-0067">ATP-binding</keyword>
<dbReference type="GO" id="GO:0042802">
    <property type="term" value="F:identical protein binding"/>
    <property type="evidence" value="ECO:0007669"/>
    <property type="project" value="TreeGrafter"/>
</dbReference>
<feature type="binding site" description="in other chain" evidence="9">
    <location>
        <position position="229"/>
    </location>
    <ligand>
        <name>substrate</name>
        <note>ligand shared between dimeric partners</note>
    </ligand>
</feature>
<gene>
    <name evidence="9" type="primary">pfkA</name>
    <name evidence="11" type="ORF">AKJ08_0791</name>
</gene>
<dbReference type="GO" id="GO:0070095">
    <property type="term" value="F:fructose-6-phosphate binding"/>
    <property type="evidence" value="ECO:0007669"/>
    <property type="project" value="TreeGrafter"/>
</dbReference>
<dbReference type="InterPro" id="IPR000023">
    <property type="entry name" value="Phosphofructokinase_dom"/>
</dbReference>
<evidence type="ECO:0000259" key="10">
    <source>
        <dbReference type="Pfam" id="PF00365"/>
    </source>
</evidence>
<dbReference type="GO" id="GO:0061621">
    <property type="term" value="P:canonical glycolysis"/>
    <property type="evidence" value="ECO:0007669"/>
    <property type="project" value="TreeGrafter"/>
</dbReference>
<organism evidence="11 12">
    <name type="scientific">Vulgatibacter incomptus</name>
    <dbReference type="NCBI Taxonomy" id="1391653"/>
    <lineage>
        <taxon>Bacteria</taxon>
        <taxon>Pseudomonadati</taxon>
        <taxon>Myxococcota</taxon>
        <taxon>Myxococcia</taxon>
        <taxon>Myxococcales</taxon>
        <taxon>Cystobacterineae</taxon>
        <taxon>Vulgatibacteraceae</taxon>
        <taxon>Vulgatibacter</taxon>
    </lineage>
</organism>
<evidence type="ECO:0000256" key="1">
    <source>
        <dbReference type="ARBA" id="ARBA00001946"/>
    </source>
</evidence>
<evidence type="ECO:0000256" key="8">
    <source>
        <dbReference type="ARBA" id="ARBA00023152"/>
    </source>
</evidence>
<evidence type="ECO:0000256" key="6">
    <source>
        <dbReference type="ARBA" id="ARBA00022777"/>
    </source>
</evidence>
<dbReference type="GO" id="GO:0030388">
    <property type="term" value="P:fructose 1,6-bisphosphate metabolic process"/>
    <property type="evidence" value="ECO:0007669"/>
    <property type="project" value="TreeGrafter"/>
</dbReference>
<keyword evidence="12" id="KW-1185">Reference proteome</keyword>
<feature type="binding site" evidence="9">
    <location>
        <begin position="69"/>
        <end position="70"/>
    </location>
    <ligand>
        <name>ATP</name>
        <dbReference type="ChEBI" id="CHEBI:30616"/>
    </ligand>
</feature>
<dbReference type="PANTHER" id="PTHR13697">
    <property type="entry name" value="PHOSPHOFRUCTOKINASE"/>
    <property type="match status" value="1"/>
</dbReference>
<dbReference type="AlphaFoldDB" id="A0A0K1PBA3"/>
<feature type="binding site" evidence="9">
    <location>
        <position position="276"/>
    </location>
    <ligand>
        <name>substrate</name>
        <note>ligand shared between dimeric partners</note>
    </ligand>
</feature>
<dbReference type="Gene3D" id="3.40.50.450">
    <property type="match status" value="1"/>
</dbReference>
<evidence type="ECO:0000256" key="4">
    <source>
        <dbReference type="ARBA" id="ARBA00022679"/>
    </source>
</evidence>
<dbReference type="InterPro" id="IPR035966">
    <property type="entry name" value="PKF_sf"/>
</dbReference>
<protein>
    <recommendedName>
        <fullName evidence="9">ATP-dependent 6-phosphofructokinase</fullName>
        <shortName evidence="9">ATP-PFK</shortName>
        <shortName evidence="9">Phosphofructokinase</shortName>
        <ecNumber evidence="9">2.7.1.11</ecNumber>
    </recommendedName>
    <alternativeName>
        <fullName evidence="9">Phosphohexokinase</fullName>
    </alternativeName>
</protein>
<comment type="cofactor">
    <cofactor evidence="1 9">
        <name>Mg(2+)</name>
        <dbReference type="ChEBI" id="CHEBI:18420"/>
    </cofactor>
</comment>
<dbReference type="GO" id="GO:0006002">
    <property type="term" value="P:fructose 6-phosphate metabolic process"/>
    <property type="evidence" value="ECO:0007669"/>
    <property type="project" value="InterPro"/>
</dbReference>
<evidence type="ECO:0000256" key="3">
    <source>
        <dbReference type="ARBA" id="ARBA00022490"/>
    </source>
</evidence>
<dbReference type="PANTHER" id="PTHR13697:SF52">
    <property type="entry name" value="ATP-DEPENDENT 6-PHOSPHOFRUCTOKINASE 3"/>
    <property type="match status" value="1"/>
</dbReference>
<feature type="binding site" evidence="9">
    <location>
        <position position="169"/>
    </location>
    <ligand>
        <name>substrate</name>
        <note>ligand shared between dimeric partners</note>
    </ligand>
</feature>
<dbReference type="GO" id="GO:0016208">
    <property type="term" value="F:AMP binding"/>
    <property type="evidence" value="ECO:0007669"/>
    <property type="project" value="TreeGrafter"/>
</dbReference>
<evidence type="ECO:0000313" key="11">
    <source>
        <dbReference type="EMBL" id="AKU90404.1"/>
    </source>
</evidence>
<dbReference type="PATRIC" id="fig|1391653.3.peg.813"/>
<sequence>MLTGGGDCPGLNAVIRAVVKSAVGRGWEVFGFEDGFFGVVEPIPPIPLGFDEVRGILDRGGTILGTSNKANPFRYPRRNGDSWVEEDRSDEVIERLRRLGFDALICIGGDGTLQIAHGLAKKGLPVVGCPKTIDNDLSDTDVTFGFDTARSTATEAVGRLHTTAESHDRVMLLEVMGRTAGHLALHAAIAGGANAVLIPEIPYEVEPLVRMVRERAKAGQSFSIIVVAEGAAPKGGAPSVAESETATPGRGVVRLGGAGRVAADLLAERITEHEIRVTVLGHLARGGTPTAYDRLLGSRFGCRAVELVEDGVFDHMVALKGSEIEAVPLSHASKTRLVDADGELVRFGRQLGLTFGDEAEGR</sequence>
<feature type="binding site" description="in other chain" evidence="9">
    <location>
        <begin position="176"/>
        <end position="178"/>
    </location>
    <ligand>
        <name>substrate</name>
        <note>ligand shared between dimeric partners</note>
    </ligand>
</feature>
<keyword evidence="8 9" id="KW-0324">Glycolysis</keyword>
<name>A0A0K1PBA3_9BACT</name>
<dbReference type="HAMAP" id="MF_01976">
    <property type="entry name" value="Phosphofructokinase_III"/>
    <property type="match status" value="1"/>
</dbReference>
<keyword evidence="6 9" id="KW-0418">Kinase</keyword>
<dbReference type="NCBIfam" id="TIGR02483">
    <property type="entry name" value="PFK_mixed"/>
    <property type="match status" value="1"/>
</dbReference>
<feature type="domain" description="Phosphofructokinase" evidence="10">
    <location>
        <begin position="2"/>
        <end position="308"/>
    </location>
</feature>
<proteinExistence type="inferred from homology"/>
<feature type="binding site" description="in other chain" evidence="9">
    <location>
        <begin position="282"/>
        <end position="285"/>
    </location>
    <ligand>
        <name>substrate</name>
        <note>ligand shared between dimeric partners</note>
    </ligand>
</feature>
<dbReference type="SUPFAM" id="SSF53784">
    <property type="entry name" value="Phosphofructokinase"/>
    <property type="match status" value="1"/>
</dbReference>
<evidence type="ECO:0000256" key="5">
    <source>
        <dbReference type="ARBA" id="ARBA00022723"/>
    </source>
</evidence>
<feature type="binding site" evidence="9">
    <location>
        <begin position="109"/>
        <end position="112"/>
    </location>
    <ligand>
        <name>ATP</name>
        <dbReference type="ChEBI" id="CHEBI:30616"/>
    </ligand>
</feature>
<dbReference type="Pfam" id="PF00365">
    <property type="entry name" value="PFK"/>
    <property type="match status" value="1"/>
</dbReference>
<dbReference type="NCBIfam" id="NF002872">
    <property type="entry name" value="PRK03202.1"/>
    <property type="match status" value="1"/>
</dbReference>
<dbReference type="InterPro" id="IPR022953">
    <property type="entry name" value="ATP_PFK"/>
</dbReference>
<dbReference type="GO" id="GO:0048029">
    <property type="term" value="F:monosaccharide binding"/>
    <property type="evidence" value="ECO:0007669"/>
    <property type="project" value="TreeGrafter"/>
</dbReference>
<comment type="subcellular location">
    <subcellularLocation>
        <location evidence="9">Cytoplasm</location>
    </subcellularLocation>
</comment>
<feature type="active site" description="Proton acceptor" evidence="9">
    <location>
        <position position="134"/>
    </location>
</feature>
<dbReference type="GO" id="GO:0003872">
    <property type="term" value="F:6-phosphofructokinase activity"/>
    <property type="evidence" value="ECO:0007669"/>
    <property type="project" value="UniProtKB-UniRule"/>
</dbReference>
<dbReference type="PIRSF" id="PIRSF000532">
    <property type="entry name" value="ATP_PFK_prok"/>
    <property type="match status" value="1"/>
</dbReference>